<dbReference type="AlphaFoldDB" id="S7N232"/>
<feature type="region of interest" description="Disordered" evidence="1">
    <location>
        <begin position="1"/>
        <end position="127"/>
    </location>
</feature>
<gene>
    <name evidence="2" type="ORF">D623_10009550</name>
</gene>
<organism evidence="2 3">
    <name type="scientific">Myotis brandtii</name>
    <name type="common">Brandt's bat</name>
    <dbReference type="NCBI Taxonomy" id="109478"/>
    <lineage>
        <taxon>Eukaryota</taxon>
        <taxon>Metazoa</taxon>
        <taxon>Chordata</taxon>
        <taxon>Craniata</taxon>
        <taxon>Vertebrata</taxon>
        <taxon>Euteleostomi</taxon>
        <taxon>Mammalia</taxon>
        <taxon>Eutheria</taxon>
        <taxon>Laurasiatheria</taxon>
        <taxon>Chiroptera</taxon>
        <taxon>Yangochiroptera</taxon>
        <taxon>Vespertilionidae</taxon>
        <taxon>Myotis</taxon>
    </lineage>
</organism>
<proteinExistence type="predicted"/>
<feature type="compositionally biased region" description="Polar residues" evidence="1">
    <location>
        <begin position="23"/>
        <end position="35"/>
    </location>
</feature>
<feature type="compositionally biased region" description="Basic and acidic residues" evidence="1">
    <location>
        <begin position="113"/>
        <end position="127"/>
    </location>
</feature>
<name>S7N232_MYOBR</name>
<sequence>MLGFNAPSQKRKGPGGYADRADSSLTAELSASKGRSQVRIVPVPVAGMRRRDHRCMCTGDGSPPPGRPAANASAPRGPPFRSRSPLLGHHQHRSSSLFFAVGQRKQQNQSLERSQREPVRGKPSDFR</sequence>
<reference evidence="2 3" key="1">
    <citation type="journal article" date="2013" name="Nat. Commun.">
        <title>Genome analysis reveals insights into physiology and longevity of the Brandt's bat Myotis brandtii.</title>
        <authorList>
            <person name="Seim I."/>
            <person name="Fang X."/>
            <person name="Xiong Z."/>
            <person name="Lobanov A.V."/>
            <person name="Huang Z."/>
            <person name="Ma S."/>
            <person name="Feng Y."/>
            <person name="Turanov A.A."/>
            <person name="Zhu Y."/>
            <person name="Lenz T.L."/>
            <person name="Gerashchenko M.V."/>
            <person name="Fan D."/>
            <person name="Hee Yim S."/>
            <person name="Yao X."/>
            <person name="Jordan D."/>
            <person name="Xiong Y."/>
            <person name="Ma Y."/>
            <person name="Lyapunov A.N."/>
            <person name="Chen G."/>
            <person name="Kulakova O.I."/>
            <person name="Sun Y."/>
            <person name="Lee S.G."/>
            <person name="Bronson R.T."/>
            <person name="Moskalev A.A."/>
            <person name="Sunyaev S.R."/>
            <person name="Zhang G."/>
            <person name="Krogh A."/>
            <person name="Wang J."/>
            <person name="Gladyshev V.N."/>
        </authorList>
    </citation>
    <scope>NUCLEOTIDE SEQUENCE [LARGE SCALE GENOMIC DNA]</scope>
</reference>
<keyword evidence="3" id="KW-1185">Reference proteome</keyword>
<protein>
    <submittedName>
        <fullName evidence="2">Uncharacterized protein</fullName>
    </submittedName>
</protein>
<evidence type="ECO:0000313" key="2">
    <source>
        <dbReference type="EMBL" id="EPQ11046.1"/>
    </source>
</evidence>
<dbReference type="EMBL" id="KE163172">
    <property type="protein sequence ID" value="EPQ11046.1"/>
    <property type="molecule type" value="Genomic_DNA"/>
</dbReference>
<evidence type="ECO:0000313" key="3">
    <source>
        <dbReference type="Proteomes" id="UP000052978"/>
    </source>
</evidence>
<evidence type="ECO:0000256" key="1">
    <source>
        <dbReference type="SAM" id="MobiDB-lite"/>
    </source>
</evidence>
<accession>S7N232</accession>
<dbReference type="Proteomes" id="UP000052978">
    <property type="component" value="Unassembled WGS sequence"/>
</dbReference>